<keyword evidence="2 8" id="KW-0812">Transmembrane</keyword>
<feature type="transmembrane region" description="Helical" evidence="8">
    <location>
        <begin position="115"/>
        <end position="139"/>
    </location>
</feature>
<feature type="domain" description="G-protein coupled receptors family 1 profile" evidence="9">
    <location>
        <begin position="26"/>
        <end position="273"/>
    </location>
</feature>
<feature type="transmembrane region" description="Helical" evidence="8">
    <location>
        <begin position="259"/>
        <end position="280"/>
    </location>
</feature>
<evidence type="ECO:0000256" key="6">
    <source>
        <dbReference type="ARBA" id="ARBA00023170"/>
    </source>
</evidence>
<keyword evidence="3 8" id="KW-1133">Transmembrane helix</keyword>
<evidence type="ECO:0000313" key="10">
    <source>
        <dbReference type="EMBL" id="EHB07435.1"/>
    </source>
</evidence>
<dbReference type="PRINTS" id="PR00245">
    <property type="entry name" value="OLFACTORYR"/>
</dbReference>
<keyword evidence="6 10" id="KW-0675">Receptor</keyword>
<dbReference type="EMBL" id="JH169726">
    <property type="protein sequence ID" value="EHB07435.1"/>
    <property type="molecule type" value="Genomic_DNA"/>
</dbReference>
<dbReference type="GO" id="GO:0004984">
    <property type="term" value="F:olfactory receptor activity"/>
    <property type="evidence" value="ECO:0007669"/>
    <property type="project" value="InterPro"/>
</dbReference>
<evidence type="ECO:0000259" key="9">
    <source>
        <dbReference type="PROSITE" id="PS50262"/>
    </source>
</evidence>
<accession>G5BDS4</accession>
<gene>
    <name evidence="10" type="ORF">GW7_17770</name>
</gene>
<keyword evidence="5 8" id="KW-0472">Membrane</keyword>
<evidence type="ECO:0000256" key="5">
    <source>
        <dbReference type="ARBA" id="ARBA00023136"/>
    </source>
</evidence>
<feature type="transmembrane region" description="Helical" evidence="8">
    <location>
        <begin position="226"/>
        <end position="247"/>
    </location>
</feature>
<evidence type="ECO:0000256" key="7">
    <source>
        <dbReference type="ARBA" id="ARBA00023224"/>
    </source>
</evidence>
<dbReference type="eggNOG" id="ENOG502T9MT">
    <property type="taxonomic scope" value="Eukaryota"/>
</dbReference>
<dbReference type="Proteomes" id="UP000006813">
    <property type="component" value="Unassembled WGS sequence"/>
</dbReference>
<dbReference type="STRING" id="10181.G5BDS4"/>
<dbReference type="GO" id="GO:0016020">
    <property type="term" value="C:membrane"/>
    <property type="evidence" value="ECO:0007669"/>
    <property type="project" value="UniProtKB-SubCell"/>
</dbReference>
<evidence type="ECO:0000313" key="11">
    <source>
        <dbReference type="Proteomes" id="UP000006813"/>
    </source>
</evidence>
<feature type="transmembrane region" description="Helical" evidence="8">
    <location>
        <begin position="76"/>
        <end position="95"/>
    </location>
</feature>
<dbReference type="CDD" id="cd15234">
    <property type="entry name" value="7tmA_OR7-like"/>
    <property type="match status" value="1"/>
</dbReference>
<name>G5BDS4_HETGA</name>
<dbReference type="GO" id="GO:0004930">
    <property type="term" value="F:G protein-coupled receptor activity"/>
    <property type="evidence" value="ECO:0007669"/>
    <property type="project" value="UniProtKB-KW"/>
</dbReference>
<dbReference type="Gene3D" id="1.20.1070.10">
    <property type="entry name" value="Rhodopsin 7-helix transmembrane proteins"/>
    <property type="match status" value="1"/>
</dbReference>
<evidence type="ECO:0000256" key="8">
    <source>
        <dbReference type="SAM" id="Phobius"/>
    </source>
</evidence>
<evidence type="ECO:0000256" key="3">
    <source>
        <dbReference type="ARBA" id="ARBA00022989"/>
    </source>
</evidence>
<evidence type="ECO:0000256" key="1">
    <source>
        <dbReference type="ARBA" id="ARBA00004141"/>
    </source>
</evidence>
<dbReference type="InterPro" id="IPR000725">
    <property type="entry name" value="Olfact_rcpt"/>
</dbReference>
<dbReference type="InterPro" id="IPR017452">
    <property type="entry name" value="GPCR_Rhodpsn_7TM"/>
</dbReference>
<dbReference type="InParanoid" id="G5BDS4"/>
<protein>
    <submittedName>
        <fullName evidence="10">Olfactory receptor 7E24</fullName>
    </submittedName>
</protein>
<evidence type="ECO:0000256" key="4">
    <source>
        <dbReference type="ARBA" id="ARBA00023040"/>
    </source>
</evidence>
<sequence length="284" mass="32591">MRLSDNPVLQPKHFGLFLSLYLVMLRNLLIILALSSDSNLHTVKYSFLSNQSLADNCFSSTTVSKMIVDNLIQSRIISYVCCLSQMYFFIFFGYRGHMLLPVLGYDWFVAIWYNLHYPVIMEPCISVFLLLISFLVCIFDSQRHNMIALQLTCFKDVEIAKFFCEPSQLLHCTSSDHFTNSMYLIVVIFDFNPIPWSLYSDYKIVSSILKVPSSGGRHKAFSTCGIHLSVVCLFYGTGLAMYFSLTVSQFHRKCIVDSLIYTMVTCMLNPFIYTACRTVIRVVP</sequence>
<dbReference type="SUPFAM" id="SSF81321">
    <property type="entry name" value="Family A G protein-coupled receptor-like"/>
    <property type="match status" value="1"/>
</dbReference>
<keyword evidence="7" id="KW-0807">Transducer</keyword>
<keyword evidence="4" id="KW-0297">G-protein coupled receptor</keyword>
<proteinExistence type="predicted"/>
<dbReference type="PANTHER" id="PTHR48001">
    <property type="entry name" value="OLFACTORY RECEPTOR"/>
    <property type="match status" value="1"/>
</dbReference>
<feature type="transmembrane region" description="Helical" evidence="8">
    <location>
        <begin position="14"/>
        <end position="34"/>
    </location>
</feature>
<dbReference type="Pfam" id="PF13853">
    <property type="entry name" value="7tm_4"/>
    <property type="match status" value="1"/>
</dbReference>
<organism evidence="10 11">
    <name type="scientific">Heterocephalus glaber</name>
    <name type="common">Naked mole rat</name>
    <dbReference type="NCBI Taxonomy" id="10181"/>
    <lineage>
        <taxon>Eukaryota</taxon>
        <taxon>Metazoa</taxon>
        <taxon>Chordata</taxon>
        <taxon>Craniata</taxon>
        <taxon>Vertebrata</taxon>
        <taxon>Euteleostomi</taxon>
        <taxon>Mammalia</taxon>
        <taxon>Eutheria</taxon>
        <taxon>Euarchontoglires</taxon>
        <taxon>Glires</taxon>
        <taxon>Rodentia</taxon>
        <taxon>Hystricomorpha</taxon>
        <taxon>Bathyergidae</taxon>
        <taxon>Heterocephalus</taxon>
    </lineage>
</organism>
<dbReference type="AlphaFoldDB" id="G5BDS4"/>
<reference evidence="10 11" key="1">
    <citation type="journal article" date="2011" name="Nature">
        <title>Genome sequencing reveals insights into physiology and longevity of the naked mole rat.</title>
        <authorList>
            <person name="Kim E.B."/>
            <person name="Fang X."/>
            <person name="Fushan A.A."/>
            <person name="Huang Z."/>
            <person name="Lobanov A.V."/>
            <person name="Han L."/>
            <person name="Marino S.M."/>
            <person name="Sun X."/>
            <person name="Turanov A.A."/>
            <person name="Yang P."/>
            <person name="Yim S.H."/>
            <person name="Zhao X."/>
            <person name="Kasaikina M.V."/>
            <person name="Stoletzki N."/>
            <person name="Peng C."/>
            <person name="Polak P."/>
            <person name="Xiong Z."/>
            <person name="Kiezun A."/>
            <person name="Zhu Y."/>
            <person name="Chen Y."/>
            <person name="Kryukov G.V."/>
            <person name="Zhang Q."/>
            <person name="Peshkin L."/>
            <person name="Yang L."/>
            <person name="Bronson R.T."/>
            <person name="Buffenstein R."/>
            <person name="Wang B."/>
            <person name="Han C."/>
            <person name="Li Q."/>
            <person name="Chen L."/>
            <person name="Zhao W."/>
            <person name="Sunyaev S.R."/>
            <person name="Park T.J."/>
            <person name="Zhang G."/>
            <person name="Wang J."/>
            <person name="Gladyshev V.N."/>
        </authorList>
    </citation>
    <scope>NUCLEOTIDE SEQUENCE [LARGE SCALE GENOMIC DNA]</scope>
</reference>
<evidence type="ECO:0000256" key="2">
    <source>
        <dbReference type="ARBA" id="ARBA00022692"/>
    </source>
</evidence>
<dbReference type="PROSITE" id="PS50262">
    <property type="entry name" value="G_PROTEIN_RECEP_F1_2"/>
    <property type="match status" value="1"/>
</dbReference>
<comment type="subcellular location">
    <subcellularLocation>
        <location evidence="1">Membrane</location>
        <topology evidence="1">Multi-pass membrane protein</topology>
    </subcellularLocation>
</comment>